<dbReference type="GO" id="GO:0005886">
    <property type="term" value="C:plasma membrane"/>
    <property type="evidence" value="ECO:0007669"/>
    <property type="project" value="UniProtKB-SubCell"/>
</dbReference>
<protein>
    <recommendedName>
        <fullName evidence="6">Phosphatidylglycerol lysyltransferase</fullName>
        <ecNumber evidence="6">2.3.2.3</ecNumber>
    </recommendedName>
    <alternativeName>
        <fullName evidence="6">Lysylphosphatidylglycerol synthase</fullName>
    </alternativeName>
</protein>
<keyword evidence="5 6" id="KW-0472">Membrane</keyword>
<feature type="transmembrane region" description="Helical" evidence="6">
    <location>
        <begin position="324"/>
        <end position="343"/>
    </location>
</feature>
<organism evidence="7 8">
    <name type="scientific">Guopingia tenuis</name>
    <dbReference type="NCBI Taxonomy" id="2763656"/>
    <lineage>
        <taxon>Bacteria</taxon>
        <taxon>Bacillati</taxon>
        <taxon>Bacillota</taxon>
        <taxon>Clostridia</taxon>
        <taxon>Christensenellales</taxon>
        <taxon>Christensenellaceae</taxon>
        <taxon>Guopingia</taxon>
    </lineage>
</organism>
<keyword evidence="3 6" id="KW-0812">Transmembrane</keyword>
<feature type="transmembrane region" description="Helical" evidence="6">
    <location>
        <begin position="12"/>
        <end position="29"/>
    </location>
</feature>
<dbReference type="InterPro" id="IPR022791">
    <property type="entry name" value="L-PG_synthase/AglD"/>
</dbReference>
<proteinExistence type="inferred from homology"/>
<evidence type="ECO:0000256" key="2">
    <source>
        <dbReference type="ARBA" id="ARBA00022475"/>
    </source>
</evidence>
<dbReference type="AlphaFoldDB" id="A0A926DJJ9"/>
<sequence length="361" mass="41596">MKKTRKKSLKLLWQLVYIVGTFLIIYFLGFSDPNFVSIGQHLNEFNTNWLLLCGLCVLGFWLVQGVVLQYLTHTMHCKVSFWKNLKVTLIGEYYSAITPFSTGGQPMQMGYYKRYGVNFAKSTCILAVRFIGYVLSMCIFYVVTMIVRGQMIYESYNALFWLTTLGFVINFATVLFLLFILINRKLVLRIGMFVIRVLTKISFFKKKKDRMTEKFTKGVDEFATAGEFIRKQPSRSVIVLLLSVLSILSLYSITYCIYRGVGLQGAGYIDLFTMQIFLYLAVAFFPTPGAIGASEGGFYLFFALYFPENLLYFAMMIWRLFTYYSNLIVGAILIIWDEVYYMIRGKKRGKETLPPEAEGQG</sequence>
<comment type="catalytic activity">
    <reaction evidence="6">
        <text>L-lysyl-tRNA(Lys) + a 1,2-diacyl-sn-glycero-3-phospho-(1'-sn-glycerol) = a 1,2-diacyl-sn-glycero-3-phospho-1'-(3'-O-L-lysyl)-sn-glycerol + tRNA(Lys)</text>
        <dbReference type="Rhea" id="RHEA:10668"/>
        <dbReference type="Rhea" id="RHEA-COMP:9696"/>
        <dbReference type="Rhea" id="RHEA-COMP:9697"/>
        <dbReference type="ChEBI" id="CHEBI:64716"/>
        <dbReference type="ChEBI" id="CHEBI:75792"/>
        <dbReference type="ChEBI" id="CHEBI:78442"/>
        <dbReference type="ChEBI" id="CHEBI:78529"/>
        <dbReference type="EC" id="2.3.2.3"/>
    </reaction>
</comment>
<dbReference type="GO" id="GO:0046677">
    <property type="term" value="P:response to antibiotic"/>
    <property type="evidence" value="ECO:0007669"/>
    <property type="project" value="UniProtKB-KW"/>
</dbReference>
<evidence type="ECO:0000256" key="6">
    <source>
        <dbReference type="RuleBase" id="RU363042"/>
    </source>
</evidence>
<keyword evidence="6" id="KW-0443">Lipid metabolism</keyword>
<dbReference type="EMBL" id="JACRSS010000001">
    <property type="protein sequence ID" value="MBC8538275.1"/>
    <property type="molecule type" value="Genomic_DNA"/>
</dbReference>
<evidence type="ECO:0000256" key="1">
    <source>
        <dbReference type="ARBA" id="ARBA00004651"/>
    </source>
</evidence>
<keyword evidence="6" id="KW-0046">Antibiotic resistance</keyword>
<comment type="subcellular location">
    <subcellularLocation>
        <location evidence="1 6">Cell membrane</location>
        <topology evidence="1 6">Multi-pass membrane protein</topology>
    </subcellularLocation>
</comment>
<comment type="similarity">
    <text evidence="6">Belongs to the LPG synthase family.</text>
</comment>
<feature type="transmembrane region" description="Helical" evidence="6">
    <location>
        <begin position="297"/>
        <end position="318"/>
    </location>
</feature>
<evidence type="ECO:0000256" key="5">
    <source>
        <dbReference type="ARBA" id="ARBA00023136"/>
    </source>
</evidence>
<dbReference type="NCBIfam" id="TIGR00374">
    <property type="entry name" value="flippase-like domain"/>
    <property type="match status" value="1"/>
</dbReference>
<feature type="transmembrane region" description="Helical" evidence="6">
    <location>
        <begin position="237"/>
        <end position="261"/>
    </location>
</feature>
<evidence type="ECO:0000313" key="8">
    <source>
        <dbReference type="Proteomes" id="UP000617951"/>
    </source>
</evidence>
<feature type="transmembrane region" description="Helical" evidence="6">
    <location>
        <begin position="123"/>
        <end position="147"/>
    </location>
</feature>
<dbReference type="PANTHER" id="PTHR37693:SF1">
    <property type="entry name" value="INTEGRAL MEMBRANE PROTEIN"/>
    <property type="match status" value="1"/>
</dbReference>
<dbReference type="EC" id="2.3.2.3" evidence="6"/>
<dbReference type="Proteomes" id="UP000617951">
    <property type="component" value="Unassembled WGS sequence"/>
</dbReference>
<evidence type="ECO:0000313" key="7">
    <source>
        <dbReference type="EMBL" id="MBC8538275.1"/>
    </source>
</evidence>
<evidence type="ECO:0000256" key="4">
    <source>
        <dbReference type="ARBA" id="ARBA00022989"/>
    </source>
</evidence>
<dbReference type="PANTHER" id="PTHR37693">
    <property type="entry name" value="PHOSPHATIDYLGLYCEROL LYSYLTRANSFERASE"/>
    <property type="match status" value="1"/>
</dbReference>
<dbReference type="GO" id="GO:0006629">
    <property type="term" value="P:lipid metabolic process"/>
    <property type="evidence" value="ECO:0007669"/>
    <property type="project" value="UniProtKB-KW"/>
</dbReference>
<comment type="function">
    <text evidence="6">Catalyzes the transfer of a lysyl group from L-lysyl-tRNA(Lys) to membrane-bound phosphatidylglycerol (PG), which produces lysylphosphatidylglycerol (LPG), a major component of the bacterial membrane with a positive net charge. LPG synthesis contributes to bacterial virulence as it is involved in the resistance mechanism against cationic antimicrobial peptides (CAMP) produces by the host's immune system (defensins, cathelicidins) and by the competing microorganisms.</text>
</comment>
<reference evidence="7" key="1">
    <citation type="submission" date="2020-08" db="EMBL/GenBank/DDBJ databases">
        <title>Genome public.</title>
        <authorList>
            <person name="Liu C."/>
            <person name="Sun Q."/>
        </authorList>
    </citation>
    <scope>NUCLEOTIDE SEQUENCE</scope>
    <source>
        <strain evidence="7">NSJ-63</strain>
    </source>
</reference>
<feature type="transmembrane region" description="Helical" evidence="6">
    <location>
        <begin position="49"/>
        <end position="71"/>
    </location>
</feature>
<accession>A0A926DJJ9</accession>
<dbReference type="Pfam" id="PF03706">
    <property type="entry name" value="LPG_synthase_TM"/>
    <property type="match status" value="1"/>
</dbReference>
<comment type="caution">
    <text evidence="7">The sequence shown here is derived from an EMBL/GenBank/DDBJ whole genome shotgun (WGS) entry which is preliminary data.</text>
</comment>
<feature type="transmembrane region" description="Helical" evidence="6">
    <location>
        <begin position="267"/>
        <end position="285"/>
    </location>
</feature>
<keyword evidence="6" id="KW-0808">Transferase</keyword>
<gene>
    <name evidence="6" type="primary">mprF</name>
    <name evidence="7" type="ORF">H8693_04935</name>
</gene>
<evidence type="ECO:0000256" key="3">
    <source>
        <dbReference type="ARBA" id="ARBA00022692"/>
    </source>
</evidence>
<keyword evidence="2" id="KW-1003">Cell membrane</keyword>
<name>A0A926DJJ9_9FIRM</name>
<keyword evidence="4 6" id="KW-1133">Transmembrane helix</keyword>
<dbReference type="GO" id="GO:0050071">
    <property type="term" value="F:phosphatidylglycerol lysyltransferase activity"/>
    <property type="evidence" value="ECO:0007669"/>
    <property type="project" value="UniProtKB-EC"/>
</dbReference>
<keyword evidence="8" id="KW-1185">Reference proteome</keyword>
<dbReference type="RefSeq" id="WP_249280031.1">
    <property type="nucleotide sequence ID" value="NZ_JACRSS010000001.1"/>
</dbReference>
<feature type="transmembrane region" description="Helical" evidence="6">
    <location>
        <begin position="159"/>
        <end position="182"/>
    </location>
</feature>